<dbReference type="Proteomes" id="UP001054889">
    <property type="component" value="Unassembled WGS sequence"/>
</dbReference>
<dbReference type="AlphaFoldDB" id="A0AAV5FV23"/>
<sequence length="114" mass="12737">MGRLGVLDTKLFGQALRMRWLWLSRADATRSWSLLPITEDDDSMALFRRSVQIEVDDGKAALIWVDPWLDGKTIAEVAPYLVAAVRNTAKNSRSVAEALHNRAWSRDAVAALTV</sequence>
<comment type="caution">
    <text evidence="1">The sequence shown here is derived from an EMBL/GenBank/DDBJ whole genome shotgun (WGS) entry which is preliminary data.</text>
</comment>
<reference evidence="1" key="1">
    <citation type="journal article" date="2018" name="DNA Res.">
        <title>Multiple hybrid de novo genome assembly of finger millet, an orphan allotetraploid crop.</title>
        <authorList>
            <person name="Hatakeyama M."/>
            <person name="Aluri S."/>
            <person name="Balachadran M.T."/>
            <person name="Sivarajan S.R."/>
            <person name="Patrignani A."/>
            <person name="Gruter S."/>
            <person name="Poveda L."/>
            <person name="Shimizu-Inatsugi R."/>
            <person name="Baeten J."/>
            <person name="Francoijs K.J."/>
            <person name="Nataraja K.N."/>
            <person name="Reddy Y.A.N."/>
            <person name="Phadnis S."/>
            <person name="Ravikumar R.L."/>
            <person name="Schlapbach R."/>
            <person name="Sreeman S.M."/>
            <person name="Shimizu K.K."/>
        </authorList>
    </citation>
    <scope>NUCLEOTIDE SEQUENCE</scope>
</reference>
<dbReference type="EMBL" id="BQKI01000098">
    <property type="protein sequence ID" value="GJN39538.1"/>
    <property type="molecule type" value="Genomic_DNA"/>
</dbReference>
<organism evidence="1 2">
    <name type="scientific">Eleusine coracana subsp. coracana</name>
    <dbReference type="NCBI Taxonomy" id="191504"/>
    <lineage>
        <taxon>Eukaryota</taxon>
        <taxon>Viridiplantae</taxon>
        <taxon>Streptophyta</taxon>
        <taxon>Embryophyta</taxon>
        <taxon>Tracheophyta</taxon>
        <taxon>Spermatophyta</taxon>
        <taxon>Magnoliopsida</taxon>
        <taxon>Liliopsida</taxon>
        <taxon>Poales</taxon>
        <taxon>Poaceae</taxon>
        <taxon>PACMAD clade</taxon>
        <taxon>Chloridoideae</taxon>
        <taxon>Cynodonteae</taxon>
        <taxon>Eleusininae</taxon>
        <taxon>Eleusine</taxon>
    </lineage>
</organism>
<name>A0AAV5FV23_ELECO</name>
<evidence type="ECO:0000313" key="1">
    <source>
        <dbReference type="EMBL" id="GJN39538.1"/>
    </source>
</evidence>
<keyword evidence="2" id="KW-1185">Reference proteome</keyword>
<reference evidence="1" key="2">
    <citation type="submission" date="2021-12" db="EMBL/GenBank/DDBJ databases">
        <title>Resequencing data analysis of finger millet.</title>
        <authorList>
            <person name="Hatakeyama M."/>
            <person name="Aluri S."/>
            <person name="Balachadran M.T."/>
            <person name="Sivarajan S.R."/>
            <person name="Poveda L."/>
            <person name="Shimizu-Inatsugi R."/>
            <person name="Schlapbach R."/>
            <person name="Sreeman S.M."/>
            <person name="Shimizu K.K."/>
        </authorList>
    </citation>
    <scope>NUCLEOTIDE SEQUENCE</scope>
</reference>
<gene>
    <name evidence="1" type="primary">gb28663</name>
    <name evidence="1" type="ORF">PR202_gb28663</name>
</gene>
<evidence type="ECO:0000313" key="2">
    <source>
        <dbReference type="Proteomes" id="UP001054889"/>
    </source>
</evidence>
<proteinExistence type="predicted"/>
<protein>
    <submittedName>
        <fullName evidence="1">Uncharacterized protein</fullName>
    </submittedName>
</protein>
<accession>A0AAV5FV23</accession>